<reference evidence="5" key="1">
    <citation type="submission" date="2024-04" db="EMBL/GenBank/DDBJ databases">
        <authorList>
            <person name="Shaw F."/>
            <person name="Minotto A."/>
        </authorList>
    </citation>
    <scope>NUCLEOTIDE SEQUENCE [LARGE SCALE GENOMIC DNA]</scope>
</reference>
<evidence type="ECO:0000256" key="2">
    <source>
        <dbReference type="SAM" id="Phobius"/>
    </source>
</evidence>
<feature type="region of interest" description="Disordered" evidence="1">
    <location>
        <begin position="233"/>
        <end position="313"/>
    </location>
</feature>
<keyword evidence="2" id="KW-1133">Transmembrane helix</keyword>
<dbReference type="PANTHER" id="PTHR47336:SF2">
    <property type="entry name" value="TRANSCRIPTION FACTOR HMS1-RELATED"/>
    <property type="match status" value="1"/>
</dbReference>
<dbReference type="InterPro" id="IPR011598">
    <property type="entry name" value="bHLH_dom"/>
</dbReference>
<dbReference type="Proteomes" id="UP001497453">
    <property type="component" value="Chromosome 5"/>
</dbReference>
<sequence length="1088" mass="118977">MNSPPASSSGCSSMSSPPVNFDEKLKSELSLDGMQFGDGHTDPLDILLQTISNAEHIDSSATATSPDWTQMSHWGTGNEKQADFGSEFDFSLPMDLDFNSNMAVDPSALHFNPSMFAPQNTNDVYRLSSNDFTSDFISASMFPFESGANTWNGTTNGRRLSVTSSSSSSGASLSPVMSNQSAVASSASSDSGHSESDPASELAHRVRQIAGVTLAVPVSAQVQQLAAAGGQTKLPIPRLHRPSPPPVQKRVTVKPSPSSESLSSVPSPSREAYGEQSTPPPASSPEPPSSVSASPPPTSATGRPKTSHTTIERRYRTNLNARITGLKQAVPALRVLEVKNGAPNVFGDIVDDRGIVDGVKVARKMSKANVLGKATEYIRVLKKRETRLKREQDGLKSLVSGLVGGPALLKEWEREWRDRFGGEEKDEIEDELLQAGSDDEDGDGEDSDGEDDEGRSRKKAKVSKAAAVKKERPPKPPPAPVSTVPGAVPEKRKRGRPRKNPLPVAPAAAAVPPPIMPVAYPTGEQPIQPMPMSMAIQQDMSFQQQQQQQQPVQSVVPEQPTQQYLLAVFAFFSIFNSPLTSSYTRPTAHAHHSHHGVVLSDSPIGPYAVPVIPPSPSYTFYGYGMHELIQAFHLLVSTMVLFYVVIPWLSGALRQRRIWSMLSRLSSYFSQPYTHSHATSDAPNSIPAQTPDTTDSLVNPLTKSTADIPERSKLMEALAASRRGTSDEAVQLRSCLGVSTGVVGLMQGMIKAVKHDRGIELNQLEQRAWVRLGELVAFDGGMPRTTRLQTYWCMSCHISTYSASTTDLTTLALIIRPVSRSKAAALWEQARQRVVRPYENIVLSNMDVDEAAEWLERWRQWHITERKGRCAACEKRTPLGVLAAILLRARLRKHAALMFVRTVVPQGPRDVIYDSEKEYKDEKERKETIEAGKSIGGRTAELALLLERIWDTGFCSQEDVFPPSREPSSGDSLDDEEDCEDEHDLASTDEAEIRSLLSATLIYRRIFPSSFPNCAPSVSVILSPPPSPSRKNILLHVALRTALGNPAFDDSFGRLDEKLGASLEDARDRVVDMLVELERAGRRNGRYQ</sequence>
<gene>
    <name evidence="4" type="ORF">GFSPODELE1_LOCUS6962</name>
</gene>
<dbReference type="SUPFAM" id="SSF47459">
    <property type="entry name" value="HLH, helix-loop-helix DNA-binding domain"/>
    <property type="match status" value="1"/>
</dbReference>
<dbReference type="Pfam" id="PF00010">
    <property type="entry name" value="HLH"/>
    <property type="match status" value="1"/>
</dbReference>
<feature type="region of interest" description="Disordered" evidence="1">
    <location>
        <begin position="433"/>
        <end position="509"/>
    </location>
</feature>
<feature type="compositionally biased region" description="Acidic residues" evidence="1">
    <location>
        <begin position="433"/>
        <end position="453"/>
    </location>
</feature>
<feature type="transmembrane region" description="Helical" evidence="2">
    <location>
        <begin position="631"/>
        <end position="653"/>
    </location>
</feature>
<feature type="region of interest" description="Disordered" evidence="1">
    <location>
        <begin position="160"/>
        <end position="203"/>
    </location>
</feature>
<dbReference type="InterPro" id="IPR052099">
    <property type="entry name" value="Regulatory_TF_Diverse"/>
</dbReference>
<feature type="region of interest" description="Disordered" evidence="1">
    <location>
        <begin position="960"/>
        <end position="986"/>
    </location>
</feature>
<protein>
    <recommendedName>
        <fullName evidence="3">BHLH domain-containing protein</fullName>
    </recommendedName>
</protein>
<name>A0ABP1DNY6_9APHY</name>
<dbReference type="SMART" id="SM00353">
    <property type="entry name" value="HLH"/>
    <property type="match status" value="1"/>
</dbReference>
<dbReference type="Gene3D" id="3.40.630.30">
    <property type="match status" value="1"/>
</dbReference>
<keyword evidence="2" id="KW-0472">Membrane</keyword>
<evidence type="ECO:0000256" key="1">
    <source>
        <dbReference type="SAM" id="MobiDB-lite"/>
    </source>
</evidence>
<proteinExistence type="predicted"/>
<dbReference type="EMBL" id="OZ037948">
    <property type="protein sequence ID" value="CAL1708659.1"/>
    <property type="molecule type" value="Genomic_DNA"/>
</dbReference>
<organism evidence="4 5">
    <name type="scientific">Somion occarium</name>
    <dbReference type="NCBI Taxonomy" id="3059160"/>
    <lineage>
        <taxon>Eukaryota</taxon>
        <taxon>Fungi</taxon>
        <taxon>Dikarya</taxon>
        <taxon>Basidiomycota</taxon>
        <taxon>Agaricomycotina</taxon>
        <taxon>Agaricomycetes</taxon>
        <taxon>Polyporales</taxon>
        <taxon>Cerrenaceae</taxon>
        <taxon>Somion</taxon>
    </lineage>
</organism>
<dbReference type="Gene3D" id="4.10.280.10">
    <property type="entry name" value="Helix-loop-helix DNA-binding domain"/>
    <property type="match status" value="1"/>
</dbReference>
<feature type="compositionally biased region" description="Low complexity" evidence="1">
    <location>
        <begin position="1"/>
        <end position="18"/>
    </location>
</feature>
<dbReference type="PANTHER" id="PTHR47336">
    <property type="entry name" value="TRANSCRIPTION FACTOR HMS1-RELATED"/>
    <property type="match status" value="1"/>
</dbReference>
<feature type="region of interest" description="Disordered" evidence="1">
    <location>
        <begin position="1"/>
        <end position="26"/>
    </location>
</feature>
<keyword evidence="5" id="KW-1185">Reference proteome</keyword>
<feature type="region of interest" description="Disordered" evidence="1">
    <location>
        <begin position="678"/>
        <end position="701"/>
    </location>
</feature>
<accession>A0ABP1DNY6</accession>
<feature type="compositionally biased region" description="Acidic residues" evidence="1">
    <location>
        <begin position="972"/>
        <end position="986"/>
    </location>
</feature>
<feature type="compositionally biased region" description="Low complexity" evidence="1">
    <location>
        <begin position="161"/>
        <end position="191"/>
    </location>
</feature>
<evidence type="ECO:0000313" key="4">
    <source>
        <dbReference type="EMBL" id="CAL1708659.1"/>
    </source>
</evidence>
<evidence type="ECO:0000259" key="3">
    <source>
        <dbReference type="PROSITE" id="PS50888"/>
    </source>
</evidence>
<keyword evidence="2" id="KW-0812">Transmembrane</keyword>
<dbReference type="PROSITE" id="PS50888">
    <property type="entry name" value="BHLH"/>
    <property type="match status" value="1"/>
</dbReference>
<evidence type="ECO:0000313" key="5">
    <source>
        <dbReference type="Proteomes" id="UP001497453"/>
    </source>
</evidence>
<feature type="domain" description="BHLH" evidence="3">
    <location>
        <begin position="303"/>
        <end position="381"/>
    </location>
</feature>
<feature type="compositionally biased region" description="Low complexity" evidence="1">
    <location>
        <begin position="255"/>
        <end position="269"/>
    </location>
</feature>
<dbReference type="InterPro" id="IPR036638">
    <property type="entry name" value="HLH_DNA-bd_sf"/>
</dbReference>
<feature type="compositionally biased region" description="Pro residues" evidence="1">
    <location>
        <begin position="278"/>
        <end position="298"/>
    </location>
</feature>